<reference evidence="1 2" key="1">
    <citation type="journal article" date="2015" name="Stand. Genomic Sci.">
        <title>Genomic Encyclopedia of Bacterial and Archaeal Type Strains, Phase III: the genomes of soil and plant-associated and newly described type strains.</title>
        <authorList>
            <person name="Whitman W.B."/>
            <person name="Woyke T."/>
            <person name="Klenk H.P."/>
            <person name="Zhou Y."/>
            <person name="Lilburn T.G."/>
            <person name="Beck B.J."/>
            <person name="De Vos P."/>
            <person name="Vandamme P."/>
            <person name="Eisen J.A."/>
            <person name="Garrity G."/>
            <person name="Hugenholtz P."/>
            <person name="Kyrpides N.C."/>
        </authorList>
    </citation>
    <scope>NUCLEOTIDE SEQUENCE [LARGE SCALE GENOMIC DNA]</scope>
    <source>
        <strain evidence="1 2">P5626</strain>
    </source>
</reference>
<dbReference type="Proteomes" id="UP000295270">
    <property type="component" value="Unassembled WGS sequence"/>
</dbReference>
<evidence type="ECO:0000313" key="1">
    <source>
        <dbReference type="EMBL" id="TCN54555.1"/>
    </source>
</evidence>
<keyword evidence="2" id="KW-1185">Reference proteome</keyword>
<evidence type="ECO:0000313" key="2">
    <source>
        <dbReference type="Proteomes" id="UP000295270"/>
    </source>
</evidence>
<organism evidence="1 2">
    <name type="scientific">Flavobacterium circumlabens</name>
    <dbReference type="NCBI Taxonomy" id="2133765"/>
    <lineage>
        <taxon>Bacteria</taxon>
        <taxon>Pseudomonadati</taxon>
        <taxon>Bacteroidota</taxon>
        <taxon>Flavobacteriia</taxon>
        <taxon>Flavobacteriales</taxon>
        <taxon>Flavobacteriaceae</taxon>
        <taxon>Flavobacterium</taxon>
    </lineage>
</organism>
<gene>
    <name evidence="1" type="ORF">EV142_10754</name>
</gene>
<dbReference type="EMBL" id="SLWA01000007">
    <property type="protein sequence ID" value="TCN54555.1"/>
    <property type="molecule type" value="Genomic_DNA"/>
</dbReference>
<accession>A0ABY2AVV4</accession>
<comment type="caution">
    <text evidence="1">The sequence shown here is derived from an EMBL/GenBank/DDBJ whole genome shotgun (WGS) entry which is preliminary data.</text>
</comment>
<sequence length="55" mass="6512">MKRFKIFFILLNLFLLGCSNSEKKKVNIQKTNTMTQKTLVNHVELAINPKFKDWV</sequence>
<protein>
    <submittedName>
        <fullName evidence="1">Uncharacterized protein</fullName>
    </submittedName>
</protein>
<proteinExistence type="predicted"/>
<dbReference type="PROSITE" id="PS51257">
    <property type="entry name" value="PROKAR_LIPOPROTEIN"/>
    <property type="match status" value="1"/>
</dbReference>
<name>A0ABY2AVV4_9FLAO</name>